<organism evidence="4 5">
    <name type="scientific">Salmonirosea aquatica</name>
    <dbReference type="NCBI Taxonomy" id="2654236"/>
    <lineage>
        <taxon>Bacteria</taxon>
        <taxon>Pseudomonadati</taxon>
        <taxon>Bacteroidota</taxon>
        <taxon>Cytophagia</taxon>
        <taxon>Cytophagales</taxon>
        <taxon>Spirosomataceae</taxon>
        <taxon>Salmonirosea</taxon>
    </lineage>
</organism>
<dbReference type="PANTHER" id="PTHR19848">
    <property type="entry name" value="WD40 REPEAT PROTEIN"/>
    <property type="match status" value="1"/>
</dbReference>
<dbReference type="SUPFAM" id="SSF50978">
    <property type="entry name" value="WD40 repeat-like"/>
    <property type="match status" value="1"/>
</dbReference>
<dbReference type="InterPro" id="IPR015943">
    <property type="entry name" value="WD40/YVTN_repeat-like_dom_sf"/>
</dbReference>
<gene>
    <name evidence="4" type="ORF">GBK04_05910</name>
</gene>
<dbReference type="PROSITE" id="PS50294">
    <property type="entry name" value="WD_REPEATS_REGION"/>
    <property type="match status" value="3"/>
</dbReference>
<evidence type="ECO:0000256" key="1">
    <source>
        <dbReference type="ARBA" id="ARBA00022574"/>
    </source>
</evidence>
<dbReference type="EMBL" id="WHLY01000002">
    <property type="protein sequence ID" value="MPR32902.1"/>
    <property type="molecule type" value="Genomic_DNA"/>
</dbReference>
<feature type="repeat" description="WD" evidence="3">
    <location>
        <begin position="9"/>
        <end position="42"/>
    </location>
</feature>
<accession>A0A7C9B8T4</accession>
<evidence type="ECO:0000256" key="2">
    <source>
        <dbReference type="ARBA" id="ARBA00022737"/>
    </source>
</evidence>
<protein>
    <submittedName>
        <fullName evidence="4">WD40 repeat domain-containing protein</fullName>
    </submittedName>
</protein>
<comment type="caution">
    <text evidence="4">The sequence shown here is derived from an EMBL/GenBank/DDBJ whole genome shotgun (WGS) entry which is preliminary data.</text>
</comment>
<evidence type="ECO:0000313" key="5">
    <source>
        <dbReference type="Proteomes" id="UP000479293"/>
    </source>
</evidence>
<dbReference type="InterPro" id="IPR020472">
    <property type="entry name" value="WD40_PAC1"/>
</dbReference>
<keyword evidence="2" id="KW-0677">Repeat</keyword>
<sequence>MNVRKIDTFSGHRDCVYTLISDASGSSFYSAGGDGLVVKWDMAKPDLGELTARIEASVYAIAIDPATGLLWVGQNYEGIQLIDPVQKKVVASMKIGAAPIFDIKIWREKAFIALGDGVIVVVDIPAFAIQKYLKASTKSVRTLAIRETENELAAGYSDHSVGIFDLETFNLKKRFQAHTNSVFTASYSPDDRYLVTGGRDAHLRVWDATAQYTPVHAIPAHMFAINHLAFRADGAFLATASMDKSIKLWRTDTFRLVKVVDRARHAGHGTSINKLLWLSEGDWLASGSDDRTISVWEFRD</sequence>
<feature type="repeat" description="WD" evidence="3">
    <location>
        <begin position="265"/>
        <end position="300"/>
    </location>
</feature>
<reference evidence="4 5" key="1">
    <citation type="submission" date="2019-10" db="EMBL/GenBank/DDBJ databases">
        <title>Draft Genome Sequence of Cytophagaceae sp. SJW1-29.</title>
        <authorList>
            <person name="Choi A."/>
        </authorList>
    </citation>
    <scope>NUCLEOTIDE SEQUENCE [LARGE SCALE GENOMIC DNA]</scope>
    <source>
        <strain evidence="4 5">SJW1-29</strain>
    </source>
</reference>
<feature type="repeat" description="WD" evidence="3">
    <location>
        <begin position="218"/>
        <end position="259"/>
    </location>
</feature>
<evidence type="ECO:0000256" key="3">
    <source>
        <dbReference type="PROSITE-ProRule" id="PRU00221"/>
    </source>
</evidence>
<dbReference type="Gene3D" id="2.130.10.10">
    <property type="entry name" value="YVTN repeat-like/Quinoprotein amine dehydrogenase"/>
    <property type="match status" value="2"/>
</dbReference>
<dbReference type="InterPro" id="IPR036322">
    <property type="entry name" value="WD40_repeat_dom_sf"/>
</dbReference>
<dbReference type="PRINTS" id="PR00320">
    <property type="entry name" value="GPROTEINBRPT"/>
</dbReference>
<feature type="repeat" description="WD" evidence="3">
    <location>
        <begin position="175"/>
        <end position="207"/>
    </location>
</feature>
<keyword evidence="1 3" id="KW-0853">WD repeat</keyword>
<proteinExistence type="predicted"/>
<name>A0A7C9B8T4_9BACT</name>
<dbReference type="SMART" id="SM00320">
    <property type="entry name" value="WD40"/>
    <property type="match status" value="5"/>
</dbReference>
<evidence type="ECO:0000313" key="4">
    <source>
        <dbReference type="EMBL" id="MPR32902.1"/>
    </source>
</evidence>
<dbReference type="PROSITE" id="PS00678">
    <property type="entry name" value="WD_REPEATS_1"/>
    <property type="match status" value="1"/>
</dbReference>
<keyword evidence="5" id="KW-1185">Reference proteome</keyword>
<dbReference type="Proteomes" id="UP000479293">
    <property type="component" value="Unassembled WGS sequence"/>
</dbReference>
<dbReference type="PROSITE" id="PS50082">
    <property type="entry name" value="WD_REPEATS_2"/>
    <property type="match status" value="4"/>
</dbReference>
<dbReference type="InterPro" id="IPR019775">
    <property type="entry name" value="WD40_repeat_CS"/>
</dbReference>
<dbReference type="AlphaFoldDB" id="A0A7C9B8T4"/>
<dbReference type="PANTHER" id="PTHR19848:SF8">
    <property type="entry name" value="F-BOX AND WD REPEAT DOMAIN CONTAINING 7"/>
    <property type="match status" value="1"/>
</dbReference>
<dbReference type="Pfam" id="PF00400">
    <property type="entry name" value="WD40"/>
    <property type="match status" value="4"/>
</dbReference>
<dbReference type="RefSeq" id="WP_152757738.1">
    <property type="nucleotide sequence ID" value="NZ_WHLY01000002.1"/>
</dbReference>
<dbReference type="InterPro" id="IPR001680">
    <property type="entry name" value="WD40_rpt"/>
</dbReference>